<dbReference type="GO" id="GO:0019901">
    <property type="term" value="F:protein kinase binding"/>
    <property type="evidence" value="ECO:0007669"/>
    <property type="project" value="InterPro"/>
</dbReference>
<evidence type="ECO:0000259" key="2">
    <source>
        <dbReference type="Pfam" id="PF00134"/>
    </source>
</evidence>
<dbReference type="STRING" id="50990.A0A4Y7PQP1"/>
<reference evidence="3 4" key="1">
    <citation type="submission" date="2018-06" db="EMBL/GenBank/DDBJ databases">
        <title>A transcriptomic atlas of mushroom development highlights an independent origin of complex multicellularity.</title>
        <authorList>
            <consortium name="DOE Joint Genome Institute"/>
            <person name="Krizsan K."/>
            <person name="Almasi E."/>
            <person name="Merenyi Z."/>
            <person name="Sahu N."/>
            <person name="Viragh M."/>
            <person name="Koszo T."/>
            <person name="Mondo S."/>
            <person name="Kiss B."/>
            <person name="Balint B."/>
            <person name="Kues U."/>
            <person name="Barry K."/>
            <person name="Hegedus J.C."/>
            <person name="Henrissat B."/>
            <person name="Johnson J."/>
            <person name="Lipzen A."/>
            <person name="Ohm R."/>
            <person name="Nagy I."/>
            <person name="Pangilinan J."/>
            <person name="Yan J."/>
            <person name="Xiong Y."/>
            <person name="Grigoriev I.V."/>
            <person name="Hibbett D.S."/>
            <person name="Nagy L.G."/>
        </authorList>
    </citation>
    <scope>NUCLEOTIDE SEQUENCE [LARGE SCALE GENOMIC DNA]</scope>
    <source>
        <strain evidence="3 4">SZMC22713</strain>
    </source>
</reference>
<dbReference type="PANTHER" id="PTHR15615:SF108">
    <property type="entry name" value="PROTEIN CNPPD1"/>
    <property type="match status" value="1"/>
</dbReference>
<dbReference type="SUPFAM" id="SSF47954">
    <property type="entry name" value="Cyclin-like"/>
    <property type="match status" value="1"/>
</dbReference>
<evidence type="ECO:0000313" key="4">
    <source>
        <dbReference type="Proteomes" id="UP000294933"/>
    </source>
</evidence>
<dbReference type="CDD" id="cd20557">
    <property type="entry name" value="CYCLIN_ScPCL1-like"/>
    <property type="match status" value="1"/>
</dbReference>
<dbReference type="Proteomes" id="UP000294933">
    <property type="component" value="Unassembled WGS sequence"/>
</dbReference>
<dbReference type="AlphaFoldDB" id="A0A4Y7PQP1"/>
<accession>A0A4Y7PQP1</accession>
<protein>
    <recommendedName>
        <fullName evidence="2">Cyclin N-terminal domain-containing protein</fullName>
    </recommendedName>
</protein>
<feature type="non-terminal residue" evidence="3">
    <location>
        <position position="1"/>
    </location>
</feature>
<dbReference type="OrthoDB" id="244495at2759"/>
<dbReference type="VEuPathDB" id="FungiDB:BD410DRAFT_694845"/>
<feature type="chain" id="PRO_5021426854" description="Cyclin N-terminal domain-containing protein" evidence="1">
    <location>
        <begin position="31"/>
        <end position="95"/>
    </location>
</feature>
<organism evidence="3 4">
    <name type="scientific">Rickenella mellea</name>
    <dbReference type="NCBI Taxonomy" id="50990"/>
    <lineage>
        <taxon>Eukaryota</taxon>
        <taxon>Fungi</taxon>
        <taxon>Dikarya</taxon>
        <taxon>Basidiomycota</taxon>
        <taxon>Agaricomycotina</taxon>
        <taxon>Agaricomycetes</taxon>
        <taxon>Hymenochaetales</taxon>
        <taxon>Rickenellaceae</taxon>
        <taxon>Rickenella</taxon>
    </lineage>
</organism>
<dbReference type="InterPro" id="IPR036915">
    <property type="entry name" value="Cyclin-like_sf"/>
</dbReference>
<dbReference type="PANTHER" id="PTHR15615">
    <property type="match status" value="1"/>
</dbReference>
<sequence>AHFVAYALHWTRLHHSVTFIVLALLRRLKTQFPAARGSSGYQLLLSAFMTASKAVCDDTDSNKSWVVFGQGIFVLREVNQMEREMCAFLEWHLNV</sequence>
<feature type="non-terminal residue" evidence="3">
    <location>
        <position position="95"/>
    </location>
</feature>
<evidence type="ECO:0000313" key="3">
    <source>
        <dbReference type="EMBL" id="TDL17346.1"/>
    </source>
</evidence>
<dbReference type="GO" id="GO:0000307">
    <property type="term" value="C:cyclin-dependent protein kinase holoenzyme complex"/>
    <property type="evidence" value="ECO:0007669"/>
    <property type="project" value="TreeGrafter"/>
</dbReference>
<keyword evidence="4" id="KW-1185">Reference proteome</keyword>
<dbReference type="Gene3D" id="1.10.472.10">
    <property type="entry name" value="Cyclin-like"/>
    <property type="match status" value="1"/>
</dbReference>
<keyword evidence="1" id="KW-0732">Signal</keyword>
<dbReference type="Pfam" id="PF00134">
    <property type="entry name" value="Cyclin_N"/>
    <property type="match status" value="1"/>
</dbReference>
<dbReference type="InterPro" id="IPR013922">
    <property type="entry name" value="Cyclin_PHO80-like"/>
</dbReference>
<gene>
    <name evidence="3" type="ORF">BD410DRAFT_694845</name>
</gene>
<dbReference type="EMBL" id="ML170223">
    <property type="protein sequence ID" value="TDL17346.1"/>
    <property type="molecule type" value="Genomic_DNA"/>
</dbReference>
<evidence type="ECO:0000256" key="1">
    <source>
        <dbReference type="SAM" id="SignalP"/>
    </source>
</evidence>
<dbReference type="GO" id="GO:0005634">
    <property type="term" value="C:nucleus"/>
    <property type="evidence" value="ECO:0007669"/>
    <property type="project" value="TreeGrafter"/>
</dbReference>
<proteinExistence type="predicted"/>
<feature type="domain" description="Cyclin N-terminal" evidence="2">
    <location>
        <begin position="11"/>
        <end position="94"/>
    </location>
</feature>
<feature type="signal peptide" evidence="1">
    <location>
        <begin position="1"/>
        <end position="30"/>
    </location>
</feature>
<dbReference type="InterPro" id="IPR006671">
    <property type="entry name" value="Cyclin_N"/>
</dbReference>
<dbReference type="GO" id="GO:0016538">
    <property type="term" value="F:cyclin-dependent protein serine/threonine kinase regulator activity"/>
    <property type="evidence" value="ECO:0007669"/>
    <property type="project" value="TreeGrafter"/>
</dbReference>
<name>A0A4Y7PQP1_9AGAM</name>